<proteinExistence type="predicted"/>
<dbReference type="InterPro" id="IPR007138">
    <property type="entry name" value="ABM_dom"/>
</dbReference>
<evidence type="ECO:0000313" key="2">
    <source>
        <dbReference type="EMBL" id="TQF73280.1"/>
    </source>
</evidence>
<name>A0A541BLR9_9NOCA</name>
<dbReference type="Pfam" id="PF03992">
    <property type="entry name" value="ABM"/>
    <property type="match status" value="1"/>
</dbReference>
<dbReference type="RefSeq" id="WP_142096955.1">
    <property type="nucleotide sequence ID" value="NZ_VIGH01000003.1"/>
</dbReference>
<dbReference type="Proteomes" id="UP000316256">
    <property type="component" value="Unassembled WGS sequence"/>
</dbReference>
<gene>
    <name evidence="2" type="ORF">FK531_07070</name>
</gene>
<organism evidence="2 3">
    <name type="scientific">Rhodococcus spelaei</name>
    <dbReference type="NCBI Taxonomy" id="2546320"/>
    <lineage>
        <taxon>Bacteria</taxon>
        <taxon>Bacillati</taxon>
        <taxon>Actinomycetota</taxon>
        <taxon>Actinomycetes</taxon>
        <taxon>Mycobacteriales</taxon>
        <taxon>Nocardiaceae</taxon>
        <taxon>Rhodococcus</taxon>
    </lineage>
</organism>
<dbReference type="InterPro" id="IPR050744">
    <property type="entry name" value="AI-2_Isomerase_LsrG"/>
</dbReference>
<comment type="caution">
    <text evidence="2">The sequence shown here is derived from an EMBL/GenBank/DDBJ whole genome shotgun (WGS) entry which is preliminary data.</text>
</comment>
<keyword evidence="2" id="KW-0560">Oxidoreductase</keyword>
<dbReference type="AlphaFoldDB" id="A0A541BLR9"/>
<keyword evidence="3" id="KW-1185">Reference proteome</keyword>
<dbReference type="EMBL" id="VIGH01000003">
    <property type="protein sequence ID" value="TQF73280.1"/>
    <property type="molecule type" value="Genomic_DNA"/>
</dbReference>
<evidence type="ECO:0000313" key="3">
    <source>
        <dbReference type="Proteomes" id="UP000316256"/>
    </source>
</evidence>
<dbReference type="GO" id="GO:0004497">
    <property type="term" value="F:monooxygenase activity"/>
    <property type="evidence" value="ECO:0007669"/>
    <property type="project" value="UniProtKB-KW"/>
</dbReference>
<dbReference type="InterPro" id="IPR011008">
    <property type="entry name" value="Dimeric_a/b-barrel"/>
</dbReference>
<dbReference type="SUPFAM" id="SSF54909">
    <property type="entry name" value="Dimeric alpha+beta barrel"/>
    <property type="match status" value="1"/>
</dbReference>
<sequence length="95" mass="10342">MIAVIAVMTVKDGSGAEFEAVVAELAAQVRANEEGTPLFQLTRSKADPNIYKFMELYRDGDAIKAHASTEYFTAAFKAMAPLLVGEPQIEYLDAL</sequence>
<dbReference type="PANTHER" id="PTHR33336">
    <property type="entry name" value="QUINOL MONOOXYGENASE YGIN-RELATED"/>
    <property type="match status" value="1"/>
</dbReference>
<dbReference type="Gene3D" id="3.30.70.100">
    <property type="match status" value="1"/>
</dbReference>
<reference evidence="2 3" key="1">
    <citation type="submission" date="2019-06" db="EMBL/GenBank/DDBJ databases">
        <title>Rhodococcus spaelei sp. nov., isolated from a cave.</title>
        <authorList>
            <person name="Lee S.D."/>
        </authorList>
    </citation>
    <scope>NUCLEOTIDE SEQUENCE [LARGE SCALE GENOMIC DNA]</scope>
    <source>
        <strain evidence="2 3">C9-5</strain>
    </source>
</reference>
<protein>
    <submittedName>
        <fullName evidence="2">Antibiotic biosynthesis monooxygenase</fullName>
    </submittedName>
</protein>
<accession>A0A541BLR9</accession>
<dbReference type="OrthoDB" id="3695636at2"/>
<dbReference type="PROSITE" id="PS51725">
    <property type="entry name" value="ABM"/>
    <property type="match status" value="1"/>
</dbReference>
<dbReference type="PANTHER" id="PTHR33336:SF15">
    <property type="entry name" value="ABM DOMAIN-CONTAINING PROTEIN"/>
    <property type="match status" value="1"/>
</dbReference>
<feature type="domain" description="ABM" evidence="1">
    <location>
        <begin position="2"/>
        <end position="91"/>
    </location>
</feature>
<keyword evidence="2" id="KW-0503">Monooxygenase</keyword>
<evidence type="ECO:0000259" key="1">
    <source>
        <dbReference type="PROSITE" id="PS51725"/>
    </source>
</evidence>